<sequence length="103" mass="12042">MKVLITGPAKAALKAIFEYYKSEGFGEYGIKLTQVIITKAKSLSKNYQRGQKEEMLKHLLKGHRYLIAKKHYKIIYRTEAEIVIVTDIFDTRQQPEKLIKRNK</sequence>
<dbReference type="InterPro" id="IPR035093">
    <property type="entry name" value="RelE/ParE_toxin_dom_sf"/>
</dbReference>
<reference evidence="2 3" key="1">
    <citation type="submission" date="2016-01" db="EMBL/GenBank/DDBJ databases">
        <title>Genome sequencing of Roseivirga echinicomitans KMM 6058.</title>
        <authorList>
            <person name="Selvaratnam C."/>
            <person name="Thevarajoo S."/>
            <person name="Goh K.M."/>
            <person name="Ee R."/>
            <person name="Chan K.-G."/>
            <person name="Chong C.S."/>
        </authorList>
    </citation>
    <scope>NUCLEOTIDE SEQUENCE [LARGE SCALE GENOMIC DNA]</scope>
    <source>
        <strain evidence="2 3">KMM 6058</strain>
    </source>
</reference>
<dbReference type="RefSeq" id="WP_068410712.1">
    <property type="nucleotide sequence ID" value="NZ_LRDB01000001.1"/>
</dbReference>
<dbReference type="Proteomes" id="UP000075615">
    <property type="component" value="Unassembled WGS sequence"/>
</dbReference>
<accession>A0A150XXU6</accession>
<name>A0A150XXU6_9BACT</name>
<dbReference type="Gene3D" id="3.30.2310.20">
    <property type="entry name" value="RelE-like"/>
    <property type="match status" value="1"/>
</dbReference>
<protein>
    <recommendedName>
        <fullName evidence="4">Plasmid stabilization protein</fullName>
    </recommendedName>
</protein>
<evidence type="ECO:0000313" key="2">
    <source>
        <dbReference type="EMBL" id="KYG83600.1"/>
    </source>
</evidence>
<evidence type="ECO:0008006" key="4">
    <source>
        <dbReference type="Google" id="ProtNLM"/>
    </source>
</evidence>
<comment type="caution">
    <text evidence="2">The sequence shown here is derived from an EMBL/GenBank/DDBJ whole genome shotgun (WGS) entry which is preliminary data.</text>
</comment>
<dbReference type="STRING" id="296218.AWN68_02005"/>
<gene>
    <name evidence="2" type="ORF">AWN68_02005</name>
</gene>
<evidence type="ECO:0000313" key="3">
    <source>
        <dbReference type="Proteomes" id="UP000075615"/>
    </source>
</evidence>
<keyword evidence="1" id="KW-1277">Toxin-antitoxin system</keyword>
<dbReference type="InterPro" id="IPR007712">
    <property type="entry name" value="RelE/ParE_toxin"/>
</dbReference>
<dbReference type="Pfam" id="PF05016">
    <property type="entry name" value="ParE_toxin"/>
    <property type="match status" value="1"/>
</dbReference>
<dbReference type="EMBL" id="LRDB01000001">
    <property type="protein sequence ID" value="KYG83600.1"/>
    <property type="molecule type" value="Genomic_DNA"/>
</dbReference>
<proteinExistence type="predicted"/>
<keyword evidence="3" id="KW-1185">Reference proteome</keyword>
<evidence type="ECO:0000256" key="1">
    <source>
        <dbReference type="ARBA" id="ARBA00022649"/>
    </source>
</evidence>
<dbReference type="AlphaFoldDB" id="A0A150XXU6"/>
<dbReference type="OrthoDB" id="5574284at2"/>
<organism evidence="2 3">
    <name type="scientific">Roseivirga echinicomitans</name>
    <dbReference type="NCBI Taxonomy" id="296218"/>
    <lineage>
        <taxon>Bacteria</taxon>
        <taxon>Pseudomonadati</taxon>
        <taxon>Bacteroidota</taxon>
        <taxon>Cytophagia</taxon>
        <taxon>Cytophagales</taxon>
        <taxon>Roseivirgaceae</taxon>
        <taxon>Roseivirga</taxon>
    </lineage>
</organism>